<accession>A0ABY3SLX2</accession>
<keyword evidence="2" id="KW-1185">Reference proteome</keyword>
<name>A0ABY3SLX2_9BACL</name>
<protein>
    <submittedName>
        <fullName evidence="1">Baseplate assembly protein</fullName>
    </submittedName>
</protein>
<dbReference type="NCBIfam" id="TIGR02243">
    <property type="entry name" value="putative baseplate assembly protein"/>
    <property type="match status" value="1"/>
</dbReference>
<evidence type="ECO:0000313" key="1">
    <source>
        <dbReference type="EMBL" id="UJF34081.1"/>
    </source>
</evidence>
<dbReference type="RefSeq" id="WP_235120472.1">
    <property type="nucleotide sequence ID" value="NZ_CP090978.1"/>
</dbReference>
<organism evidence="1 2">
    <name type="scientific">Paenibacillus hexagrammi</name>
    <dbReference type="NCBI Taxonomy" id="2908839"/>
    <lineage>
        <taxon>Bacteria</taxon>
        <taxon>Bacillati</taxon>
        <taxon>Bacillota</taxon>
        <taxon>Bacilli</taxon>
        <taxon>Bacillales</taxon>
        <taxon>Paenibacillaceae</taxon>
        <taxon>Paenibacillus</taxon>
    </lineage>
</organism>
<dbReference type="InterPro" id="IPR011749">
    <property type="entry name" value="CHP02243"/>
</dbReference>
<gene>
    <name evidence="1" type="ORF">L0M14_02230</name>
</gene>
<dbReference type="EMBL" id="CP090978">
    <property type="protein sequence ID" value="UJF34081.1"/>
    <property type="molecule type" value="Genomic_DNA"/>
</dbReference>
<proteinExistence type="predicted"/>
<dbReference type="Proteomes" id="UP001649230">
    <property type="component" value="Chromosome"/>
</dbReference>
<sequence length="749" mass="83412">MLPIPNLDDRMFEEMLQEARKSIPKLYPQWTDENAHDPGMTLLELMSWMTEMQQYYLNRVTEKNERKFLKLLGVRQREAASAVCEVVFSGMDEQLVLPQGTPLQAMDQQFETLQTLRLIPARLEKVIVRTETSAGDYTSNNDAGVAYYAFGPKAQKGAHLYLGFDRPLPEQTEIALTIKLFEDYPVAKGGHVHEEQEAFVSSAQVAWTYAGSGSKGRAEAWHPLEVVSDGSLHLSQSGELLFKVPSDMQPILLYPADDKPRVWICCTLEIEGYELAPKIQKLCLNSVKAMEQTTFSEVSTFDSSGEPGQSFTVSSYLAYTGLHTIQVQEQDGFWRDWSTVSELSACGPDDFCCEMQQDSASRTTRIRFGDGKHGSIPPQGADCVRLIAYTAEFDYGRLVGSSNGLPGQTFELPRGRTYKLGSMLLQVGRRPKGSDSVVWDDWQSVDDFDNSSSTDRHYVYDAAAGLIRFGNNEAGLIPPKMTEPNIRFLALQAGGGDRGNVKDGMVAAFTNGHPDWSGITMTNPFPARGGAEAESLEEAKLRAQIELNAPTRAVTAEDYEAIAKATPGLRVARVKAIPLYKPGLRDYPKVKAPAQMTVAVVPYSENDKPTASQGYLETVRRHLDRHRLLTTELHVIPAAYIKVTVHAVVVVEPQYKQDAQRVLRELRQLLQPMDHRNGTEGWRFGRTVYKGDIYGVISRLKGVVYVQDIWLDAEGTGMYRDAGGDIQIPPYALVYSGDHEVELISQTDL</sequence>
<evidence type="ECO:0000313" key="2">
    <source>
        <dbReference type="Proteomes" id="UP001649230"/>
    </source>
</evidence>
<reference evidence="1 2" key="1">
    <citation type="journal article" date="2024" name="Int. J. Syst. Evol. Microbiol.">
        <title>Paenibacillus hexagrammi sp. nov., a novel bacterium isolated from the gut content of Hexagrammos agrammus.</title>
        <authorList>
            <person name="Jung H.K."/>
            <person name="Kim D.G."/>
            <person name="Zin H."/>
            <person name="Park J."/>
            <person name="Jung H."/>
            <person name="Kim Y.O."/>
            <person name="Kong H.J."/>
            <person name="Kim J.W."/>
            <person name="Kim Y.S."/>
        </authorList>
    </citation>
    <scope>NUCLEOTIDE SEQUENCE [LARGE SCALE GENOMIC DNA]</scope>
    <source>
        <strain evidence="1 2">YPD9-1</strain>
    </source>
</reference>